<keyword evidence="2" id="KW-0813">Transport</keyword>
<evidence type="ECO:0000256" key="1">
    <source>
        <dbReference type="ARBA" id="ARBA00004651"/>
    </source>
</evidence>
<evidence type="ECO:0000256" key="7">
    <source>
        <dbReference type="ARBA" id="ARBA00023065"/>
    </source>
</evidence>
<dbReference type="InterPro" id="IPR006153">
    <property type="entry name" value="Cation/H_exchanger_TM"/>
</dbReference>
<comment type="caution">
    <text evidence="12">The sequence shown here is derived from an EMBL/GenBank/DDBJ whole genome shotgun (WGS) entry which is preliminary data.</text>
</comment>
<protein>
    <submittedName>
        <fullName evidence="12">Cation:proton antiporter</fullName>
    </submittedName>
</protein>
<evidence type="ECO:0000256" key="9">
    <source>
        <dbReference type="ARBA" id="ARBA00023201"/>
    </source>
</evidence>
<dbReference type="PANTHER" id="PTHR10110:SF86">
    <property type="entry name" value="SODIUM_HYDROGEN EXCHANGER 7"/>
    <property type="match status" value="1"/>
</dbReference>
<evidence type="ECO:0000256" key="5">
    <source>
        <dbReference type="ARBA" id="ARBA00022989"/>
    </source>
</evidence>
<evidence type="ECO:0000313" key="12">
    <source>
        <dbReference type="EMBL" id="MBL6280454.1"/>
    </source>
</evidence>
<reference evidence="12 13" key="1">
    <citation type="submission" date="2021-01" db="EMBL/GenBank/DDBJ databases">
        <title>Genome sequencing of Micromonospora fiedleri MG-37.</title>
        <authorList>
            <person name="Moreland P.E.J."/>
            <person name="Stach J.E.M."/>
        </authorList>
    </citation>
    <scope>NUCLEOTIDE SEQUENCE [LARGE SCALE GENOMIC DNA]</scope>
    <source>
        <strain evidence="12 13">MG-37</strain>
    </source>
</reference>
<keyword evidence="7" id="KW-0406">Ion transport</keyword>
<dbReference type="Proteomes" id="UP000661193">
    <property type="component" value="Unassembled WGS sequence"/>
</dbReference>
<feature type="domain" description="Cation/H+ exchanger transmembrane" evidence="11">
    <location>
        <begin position="1"/>
        <end position="264"/>
    </location>
</feature>
<evidence type="ECO:0000256" key="6">
    <source>
        <dbReference type="ARBA" id="ARBA00023053"/>
    </source>
</evidence>
<keyword evidence="8 10" id="KW-0472">Membrane</keyword>
<keyword evidence="4 10" id="KW-0812">Transmembrane</keyword>
<feature type="transmembrane region" description="Helical" evidence="10">
    <location>
        <begin position="157"/>
        <end position="182"/>
    </location>
</feature>
<keyword evidence="3" id="KW-1003">Cell membrane</keyword>
<evidence type="ECO:0000256" key="4">
    <source>
        <dbReference type="ARBA" id="ARBA00022692"/>
    </source>
</evidence>
<feature type="transmembrane region" description="Helical" evidence="10">
    <location>
        <begin position="40"/>
        <end position="62"/>
    </location>
</feature>
<keyword evidence="9" id="KW-0739">Sodium transport</keyword>
<evidence type="ECO:0000313" key="13">
    <source>
        <dbReference type="Proteomes" id="UP000661193"/>
    </source>
</evidence>
<keyword evidence="5 10" id="KW-1133">Transmembrane helix</keyword>
<dbReference type="EMBL" id="JAETXL010000022">
    <property type="protein sequence ID" value="MBL6280454.1"/>
    <property type="molecule type" value="Genomic_DNA"/>
</dbReference>
<accession>A0ABS1UW85</accession>
<evidence type="ECO:0000259" key="11">
    <source>
        <dbReference type="Pfam" id="PF00999"/>
    </source>
</evidence>
<gene>
    <name evidence="12" type="ORF">JMF97_30295</name>
</gene>
<feature type="transmembrane region" description="Helical" evidence="10">
    <location>
        <begin position="125"/>
        <end position="151"/>
    </location>
</feature>
<feature type="transmembrane region" description="Helical" evidence="10">
    <location>
        <begin position="203"/>
        <end position="227"/>
    </location>
</feature>
<feature type="transmembrane region" description="Helical" evidence="10">
    <location>
        <begin position="239"/>
        <end position="262"/>
    </location>
</feature>
<keyword evidence="13" id="KW-1185">Reference proteome</keyword>
<evidence type="ECO:0000256" key="3">
    <source>
        <dbReference type="ARBA" id="ARBA00022475"/>
    </source>
</evidence>
<dbReference type="PANTHER" id="PTHR10110">
    <property type="entry name" value="SODIUM/HYDROGEN EXCHANGER"/>
    <property type="match status" value="1"/>
</dbReference>
<sequence>MTILEGEGLFNDVTALTLYQVTVYSAVHGSLSLPATLGRLAYSTVLALAAGLGIGWITGQLLDRLPTASARAGLSLLAPFAAYVPAAAAHSSGVLAVLATALYLSHTRAYTDDATSRVTGRAFWGVIELLVICATFGLVGLELTSVIRAVGHQAGRLVGYAALICLIVIVVRVLWLAPLAALTRRRARPRPAGEQVPASWRDSLVLSWAGMRGVVTVATALALPHLTAANTPFPGRDQIIFVAVIVVLVTLIVQGTSLPWLITWLRLRVDPAAESAADRHAATIALDAAEARLRERRHQLDTETADLAAQSFYAALADTFPEDEDVSDTQRIQHHKHVRALEVDLLHAAREAVVDARNHHIIDPDAADRLIHRLDLRSLTTS</sequence>
<feature type="transmembrane region" description="Helical" evidence="10">
    <location>
        <begin position="82"/>
        <end position="104"/>
    </location>
</feature>
<organism evidence="12 13">
    <name type="scientific">Micromonospora fiedleri</name>
    <dbReference type="NCBI Taxonomy" id="1157498"/>
    <lineage>
        <taxon>Bacteria</taxon>
        <taxon>Bacillati</taxon>
        <taxon>Actinomycetota</taxon>
        <taxon>Actinomycetes</taxon>
        <taxon>Micromonosporales</taxon>
        <taxon>Micromonosporaceae</taxon>
        <taxon>Micromonospora</taxon>
    </lineage>
</organism>
<dbReference type="InterPro" id="IPR018422">
    <property type="entry name" value="Cation/H_exchanger_CPA1"/>
</dbReference>
<proteinExistence type="predicted"/>
<comment type="subcellular location">
    <subcellularLocation>
        <location evidence="1">Cell membrane</location>
        <topology evidence="1">Multi-pass membrane protein</topology>
    </subcellularLocation>
</comment>
<evidence type="ECO:0000256" key="2">
    <source>
        <dbReference type="ARBA" id="ARBA00022448"/>
    </source>
</evidence>
<keyword evidence="6" id="KW-0915">Sodium</keyword>
<dbReference type="Pfam" id="PF00999">
    <property type="entry name" value="Na_H_Exchanger"/>
    <property type="match status" value="1"/>
</dbReference>
<evidence type="ECO:0000256" key="10">
    <source>
        <dbReference type="SAM" id="Phobius"/>
    </source>
</evidence>
<evidence type="ECO:0000256" key="8">
    <source>
        <dbReference type="ARBA" id="ARBA00023136"/>
    </source>
</evidence>
<name>A0ABS1UW85_9ACTN</name>